<dbReference type="GeneID" id="300068790"/>
<comment type="caution">
    <text evidence="1">The sequence shown here is derived from an EMBL/GenBank/DDBJ whole genome shotgun (WGS) entry which is preliminary data.</text>
</comment>
<organism evidence="1 2">
    <name type="scientific">Halorubrum glutamatedens</name>
    <dbReference type="NCBI Taxonomy" id="2707018"/>
    <lineage>
        <taxon>Archaea</taxon>
        <taxon>Methanobacteriati</taxon>
        <taxon>Methanobacteriota</taxon>
        <taxon>Stenosarchaea group</taxon>
        <taxon>Halobacteria</taxon>
        <taxon>Halobacteriales</taxon>
        <taxon>Haloferacaceae</taxon>
        <taxon>Halorubrum</taxon>
    </lineage>
</organism>
<dbReference type="EMBL" id="JBHSKV010000002">
    <property type="protein sequence ID" value="MFC5133565.1"/>
    <property type="molecule type" value="Genomic_DNA"/>
</dbReference>
<protein>
    <submittedName>
        <fullName evidence="1">Uncharacterized protein</fullName>
    </submittedName>
</protein>
<proteinExistence type="predicted"/>
<evidence type="ECO:0000313" key="2">
    <source>
        <dbReference type="Proteomes" id="UP001596145"/>
    </source>
</evidence>
<name>A0ABD5QMN8_9EURY</name>
<evidence type="ECO:0000313" key="1">
    <source>
        <dbReference type="EMBL" id="MFC5133565.1"/>
    </source>
</evidence>
<sequence>MNDLDSEWTVEWATPKPHDDGVLDTLVLSREKASEYGDELVQSLRVDGEILRRWGLDPNEPFAWMVKDGEIVTKQISRQLFERVAESERDGAYYARETLKYRAERCLRQSSSYR</sequence>
<dbReference type="RefSeq" id="WP_122105603.1">
    <property type="nucleotide sequence ID" value="NZ_JBHSKV010000002.1"/>
</dbReference>
<accession>A0ABD5QMN8</accession>
<dbReference type="AlphaFoldDB" id="A0ABD5QMN8"/>
<dbReference type="Proteomes" id="UP001596145">
    <property type="component" value="Unassembled WGS sequence"/>
</dbReference>
<keyword evidence="2" id="KW-1185">Reference proteome</keyword>
<reference evidence="1 2" key="1">
    <citation type="journal article" date="2019" name="Int. J. Syst. Evol. Microbiol.">
        <title>The Global Catalogue of Microorganisms (GCM) 10K type strain sequencing project: providing services to taxonomists for standard genome sequencing and annotation.</title>
        <authorList>
            <consortium name="The Broad Institute Genomics Platform"/>
            <consortium name="The Broad Institute Genome Sequencing Center for Infectious Disease"/>
            <person name="Wu L."/>
            <person name="Ma J."/>
        </authorList>
    </citation>
    <scope>NUCLEOTIDE SEQUENCE [LARGE SCALE GENOMIC DNA]</scope>
    <source>
        <strain evidence="1 2">CGMCC 1.16026</strain>
    </source>
</reference>
<gene>
    <name evidence="1" type="ORF">ACFPJA_02320</name>
</gene>